<evidence type="ECO:0000313" key="2">
    <source>
        <dbReference type="Proteomes" id="UP000305792"/>
    </source>
</evidence>
<reference evidence="1 2" key="1">
    <citation type="journal article" date="2018" name="Int. J. Syst. Evol. Microbiol.">
        <title>Glycomyces paridis sp. nov., isolated from the medicinal plant Paris polyphylla.</title>
        <authorList>
            <person name="Fang X.M."/>
            <person name="Bai J.L."/>
            <person name="Su J."/>
            <person name="Zhao L.L."/>
            <person name="Liu H.Y."/>
            <person name="Ma B.P."/>
            <person name="Zhang Y.Q."/>
            <person name="Yu L.Y."/>
        </authorList>
    </citation>
    <scope>NUCLEOTIDE SEQUENCE [LARGE SCALE GENOMIC DNA]</scope>
    <source>
        <strain evidence="1 2">CPCC 204357</strain>
    </source>
</reference>
<dbReference type="InterPro" id="IPR018561">
    <property type="entry name" value="AosR"/>
</dbReference>
<keyword evidence="2" id="KW-1185">Reference proteome</keyword>
<dbReference type="AlphaFoldDB" id="A0A4S8PM72"/>
<accession>A0A4S8PM72</accession>
<proteinExistence type="predicted"/>
<sequence>MARYFTLAEGGAEVEFEDYEAALLAGYARQMLELIDARERPAGGGAEDLIASAFREGPSERPADPALARLFPDAYTESGPGGDAAAASAEFRRYTEGDLRARKHEDAAALVASLESLGEGPLVLGPEDCRRWLGALNDLRLTVASRLGIVDEASLEALGDLPEDDPRDGLMMVYEWLTMLQESLVGSMPR</sequence>
<dbReference type="EMBL" id="STGX01000003">
    <property type="protein sequence ID" value="THV30835.1"/>
    <property type="molecule type" value="Genomic_DNA"/>
</dbReference>
<organism evidence="1 2">
    <name type="scientific">Glycomyces paridis</name>
    <dbReference type="NCBI Taxonomy" id="2126555"/>
    <lineage>
        <taxon>Bacteria</taxon>
        <taxon>Bacillati</taxon>
        <taxon>Actinomycetota</taxon>
        <taxon>Actinomycetes</taxon>
        <taxon>Glycomycetales</taxon>
        <taxon>Glycomycetaceae</taxon>
        <taxon>Glycomyces</taxon>
    </lineage>
</organism>
<dbReference type="Pfam" id="PF09438">
    <property type="entry name" value="DUF2017"/>
    <property type="match status" value="1"/>
</dbReference>
<name>A0A4S8PM72_9ACTN</name>
<dbReference type="OrthoDB" id="3268479at2"/>
<protein>
    <submittedName>
        <fullName evidence="1">DUF2017 domain-containing protein</fullName>
    </submittedName>
</protein>
<dbReference type="Proteomes" id="UP000305792">
    <property type="component" value="Unassembled WGS sequence"/>
</dbReference>
<evidence type="ECO:0000313" key="1">
    <source>
        <dbReference type="EMBL" id="THV30835.1"/>
    </source>
</evidence>
<comment type="caution">
    <text evidence="1">The sequence shown here is derived from an EMBL/GenBank/DDBJ whole genome shotgun (WGS) entry which is preliminary data.</text>
</comment>
<dbReference type="RefSeq" id="WP_136528701.1">
    <property type="nucleotide sequence ID" value="NZ_STGX01000003.1"/>
</dbReference>
<gene>
    <name evidence="1" type="ORF">E9998_05520</name>
</gene>